<evidence type="ECO:0000256" key="1">
    <source>
        <dbReference type="ARBA" id="ARBA00008791"/>
    </source>
</evidence>
<dbReference type="OrthoDB" id="9804721at2"/>
<comment type="similarity">
    <text evidence="1">Belongs to the universal stress protein A family.</text>
</comment>
<dbReference type="PRINTS" id="PR01438">
    <property type="entry name" value="UNVRSLSTRESS"/>
</dbReference>
<evidence type="ECO:0000313" key="4">
    <source>
        <dbReference type="Proteomes" id="UP000028824"/>
    </source>
</evidence>
<organism evidence="3 4">
    <name type="scientific">Paenirhodobacter enshiensis</name>
    <dbReference type="NCBI Taxonomy" id="1105367"/>
    <lineage>
        <taxon>Bacteria</taxon>
        <taxon>Pseudomonadati</taxon>
        <taxon>Pseudomonadota</taxon>
        <taxon>Alphaproteobacteria</taxon>
        <taxon>Rhodobacterales</taxon>
        <taxon>Rhodobacter group</taxon>
        <taxon>Paenirhodobacter</taxon>
    </lineage>
</organism>
<dbReference type="Pfam" id="PF00582">
    <property type="entry name" value="Usp"/>
    <property type="match status" value="2"/>
</dbReference>
<keyword evidence="4" id="KW-1185">Reference proteome</keyword>
<feature type="domain" description="UspA" evidence="2">
    <location>
        <begin position="1"/>
        <end position="149"/>
    </location>
</feature>
<gene>
    <name evidence="3" type="ORF">CG50_11650</name>
</gene>
<dbReference type="Proteomes" id="UP000028824">
    <property type="component" value="Unassembled WGS sequence"/>
</dbReference>
<accession>A0A086Y3L0</accession>
<dbReference type="AlphaFoldDB" id="A0A086Y3L0"/>
<dbReference type="PANTHER" id="PTHR46268:SF6">
    <property type="entry name" value="UNIVERSAL STRESS PROTEIN UP12"/>
    <property type="match status" value="1"/>
</dbReference>
<proteinExistence type="inferred from homology"/>
<reference evidence="3 4" key="1">
    <citation type="submission" date="2014-03" db="EMBL/GenBank/DDBJ databases">
        <title>Genome of Paenirhodobacter enshiensis DW2-9.</title>
        <authorList>
            <person name="Wang D."/>
            <person name="Wang G."/>
        </authorList>
    </citation>
    <scope>NUCLEOTIDE SEQUENCE [LARGE SCALE GENOMIC DNA]</scope>
    <source>
        <strain evidence="3 4">DW2-9</strain>
    </source>
</reference>
<dbReference type="CDD" id="cd00293">
    <property type="entry name" value="USP-like"/>
    <property type="match status" value="2"/>
</dbReference>
<dbReference type="EMBL" id="JFZB01000005">
    <property type="protein sequence ID" value="KFI28860.1"/>
    <property type="molecule type" value="Genomic_DNA"/>
</dbReference>
<dbReference type="PANTHER" id="PTHR46268">
    <property type="entry name" value="STRESS RESPONSE PROTEIN NHAX"/>
    <property type="match status" value="1"/>
</dbReference>
<evidence type="ECO:0000259" key="2">
    <source>
        <dbReference type="Pfam" id="PF00582"/>
    </source>
</evidence>
<dbReference type="Gene3D" id="3.40.50.12370">
    <property type="match status" value="1"/>
</dbReference>
<dbReference type="InterPro" id="IPR006015">
    <property type="entry name" value="Universal_stress_UspA"/>
</dbReference>
<evidence type="ECO:0000313" key="3">
    <source>
        <dbReference type="EMBL" id="KFI28860.1"/>
    </source>
</evidence>
<comment type="caution">
    <text evidence="3">The sequence shown here is derived from an EMBL/GenBank/DDBJ whole genome shotgun (WGS) entry which is preliminary data.</text>
</comment>
<dbReference type="RefSeq" id="WP_036635303.1">
    <property type="nucleotide sequence ID" value="NZ_JFZB01000005.1"/>
</dbReference>
<dbReference type="eggNOG" id="COG0589">
    <property type="taxonomic scope" value="Bacteria"/>
</dbReference>
<sequence>MSDRIIAFVDGSIYSTSVCAYAAWAAGKLGQGVDIVHVTGRRESAAEGLGARSALQAELAALDAQRERLAESRGRAILDDAGAMVRDAGVSDVATELLGGDLLSALSARETGAGIVVVGKRGEAADYAIGHLGSNLERIARATATPVLVAARAFSPVRKVLVAHDGGSVALRAVDEVARSPLFEGAEVIVATVGADTPEVRRRHDDALAVLRAGGLKAESRIVQGQTDLALGTLVEVEGVDMLVMGSYGHSRLRRFFIGSTTESVLLSCKVPVLLLR</sequence>
<protein>
    <submittedName>
        <fullName evidence="3">Universal stress protein UspA</fullName>
    </submittedName>
</protein>
<dbReference type="SUPFAM" id="SSF52402">
    <property type="entry name" value="Adenine nucleotide alpha hydrolases-like"/>
    <property type="match status" value="2"/>
</dbReference>
<feature type="domain" description="UspA" evidence="2">
    <location>
        <begin position="206"/>
        <end position="277"/>
    </location>
</feature>
<dbReference type="InterPro" id="IPR006016">
    <property type="entry name" value="UspA"/>
</dbReference>
<name>A0A086Y3L0_9RHOB</name>